<dbReference type="STRING" id="503106.A0A218Z7U9"/>
<dbReference type="EMBL" id="MZNU01000166">
    <property type="protein sequence ID" value="OWP03842.1"/>
    <property type="molecule type" value="Genomic_DNA"/>
</dbReference>
<evidence type="ECO:0000256" key="2">
    <source>
        <dbReference type="SAM" id="Phobius"/>
    </source>
</evidence>
<feature type="region of interest" description="Disordered" evidence="1">
    <location>
        <begin position="1"/>
        <end position="47"/>
    </location>
</feature>
<name>A0A218Z7U9_9HELO</name>
<keyword evidence="2" id="KW-0472">Membrane</keyword>
<accession>A0A218Z7U9</accession>
<keyword evidence="2" id="KW-1133">Transmembrane helix</keyword>
<dbReference type="SUPFAM" id="SSF53335">
    <property type="entry name" value="S-adenosyl-L-methionine-dependent methyltransferases"/>
    <property type="match status" value="1"/>
</dbReference>
<dbReference type="Pfam" id="PF13489">
    <property type="entry name" value="Methyltransf_23"/>
    <property type="match status" value="1"/>
</dbReference>
<dbReference type="InterPro" id="IPR044688">
    <property type="entry name" value="SCI-1-like"/>
</dbReference>
<dbReference type="PANTHER" id="PTHR34117:SF1">
    <property type="entry name" value="STYLE CELL-CYCLE INHIBITOR 1"/>
    <property type="match status" value="1"/>
</dbReference>
<keyword evidence="4" id="KW-1185">Reference proteome</keyword>
<dbReference type="Proteomes" id="UP000242519">
    <property type="component" value="Unassembled WGS sequence"/>
</dbReference>
<comment type="caution">
    <text evidence="3">The sequence shown here is derived from an EMBL/GenBank/DDBJ whole genome shotgun (WGS) entry which is preliminary data.</text>
</comment>
<feature type="compositionally biased region" description="Basic and acidic residues" evidence="1">
    <location>
        <begin position="193"/>
        <end position="239"/>
    </location>
</feature>
<dbReference type="PANTHER" id="PTHR34117">
    <property type="entry name" value="STYLE CELL-CYCLE INHIBITOR 1"/>
    <property type="match status" value="1"/>
</dbReference>
<feature type="compositionally biased region" description="Basic and acidic residues" evidence="1">
    <location>
        <begin position="145"/>
        <end position="154"/>
    </location>
</feature>
<dbReference type="InParanoid" id="A0A218Z7U9"/>
<dbReference type="InterPro" id="IPR029063">
    <property type="entry name" value="SAM-dependent_MTases_sf"/>
</dbReference>
<reference evidence="3 4" key="1">
    <citation type="submission" date="2017-04" db="EMBL/GenBank/DDBJ databases">
        <title>Draft genome sequence of Marssonina coronaria NL1: causal agent of apple blotch.</title>
        <authorList>
            <person name="Cheng Q."/>
        </authorList>
    </citation>
    <scope>NUCLEOTIDE SEQUENCE [LARGE SCALE GENOMIC DNA]</scope>
    <source>
        <strain evidence="3 4">NL1</strain>
    </source>
</reference>
<proteinExistence type="predicted"/>
<gene>
    <name evidence="3" type="ORF">B2J93_2687</name>
</gene>
<feature type="transmembrane region" description="Helical" evidence="2">
    <location>
        <begin position="336"/>
        <end position="360"/>
    </location>
</feature>
<evidence type="ECO:0000313" key="3">
    <source>
        <dbReference type="EMBL" id="OWP03842.1"/>
    </source>
</evidence>
<keyword evidence="2" id="KW-0812">Transmembrane</keyword>
<evidence type="ECO:0000256" key="1">
    <source>
        <dbReference type="SAM" id="MobiDB-lite"/>
    </source>
</evidence>
<feature type="region of interest" description="Disordered" evidence="1">
    <location>
        <begin position="124"/>
        <end position="177"/>
    </location>
</feature>
<protein>
    <submittedName>
        <fullName evidence="3">Uncharacterized protein</fullName>
    </submittedName>
</protein>
<dbReference type="OrthoDB" id="416496at2759"/>
<sequence>MADSRRGHREGERARYARSRSPRRHSHSHRTRSPHSRHHHKRKRSPAAAIKELPFNSRQIVKRDYDAFKPMFALYLDIQKQKILEDMDDTEVRGRWKSFIGKWNRGDLAEGWYDPSTFQKAVQTAGAPGVERRDENRPKAGTAVVERRNDRESISEESDSDDSIGPALPGQDLELKRDIDAEDGLARRQDIRFARQSDRQEQKAALDELVPRAEAGTRERQLEKKKEINEKMKSFREKSPGAAEVPDAELMGGGDGLEGYKQEKAKFEKKKNERELRKEEILRARMAEREERLQEYRTKEDATMTMLKAQYITPKPITVPQPETPKARANPFQYRAVPLFFGCLLALGISGYVAFLYVVVTRDDGETVRSTPSTQPDVSAQYDKIANTFDDTVSSTESMMGITYLRQKLASEAKGDVLEVSIGTGRNLEFYEWDFKGYQGVGNVDWKGFVRKGKVRSFTAVDKSGEMLEIAHGKFGKMFPGILGVRWVIADAADEGAIPGPPKSANERSGNLDKKYDTVVQTMGLCSVSDPVKLLKNLGQCVKEEEGRILLLEHGRGKWDWLNKYLDRSAENHAKAFGCWWNRDIREIVEESGLEVVNIEQPMWWHGGTTWWIELKKPKVQSVMGRSGSSNKP</sequence>
<feature type="region of interest" description="Disordered" evidence="1">
    <location>
        <begin position="193"/>
        <end position="257"/>
    </location>
</feature>
<dbReference type="Gene3D" id="3.40.50.150">
    <property type="entry name" value="Vaccinia Virus protein VP39"/>
    <property type="match status" value="1"/>
</dbReference>
<organism evidence="3 4">
    <name type="scientific">Diplocarpon coronariae</name>
    <dbReference type="NCBI Taxonomy" id="2795749"/>
    <lineage>
        <taxon>Eukaryota</taxon>
        <taxon>Fungi</taxon>
        <taxon>Dikarya</taxon>
        <taxon>Ascomycota</taxon>
        <taxon>Pezizomycotina</taxon>
        <taxon>Leotiomycetes</taxon>
        <taxon>Helotiales</taxon>
        <taxon>Drepanopezizaceae</taxon>
        <taxon>Diplocarpon</taxon>
    </lineage>
</organism>
<feature type="compositionally biased region" description="Basic residues" evidence="1">
    <location>
        <begin position="16"/>
        <end position="45"/>
    </location>
</feature>
<evidence type="ECO:0000313" key="4">
    <source>
        <dbReference type="Proteomes" id="UP000242519"/>
    </source>
</evidence>
<dbReference type="AlphaFoldDB" id="A0A218Z7U9"/>